<reference evidence="2 3" key="1">
    <citation type="submission" date="2018-05" db="EMBL/GenBank/DDBJ databases">
        <title>Evolution of GPA BGCs.</title>
        <authorList>
            <person name="Waglechner N."/>
            <person name="Wright G.D."/>
        </authorList>
    </citation>
    <scope>NUCLEOTIDE SEQUENCE [LARGE SCALE GENOMIC DNA]</scope>
    <source>
        <strain evidence="2 3">A82846</strain>
    </source>
</reference>
<gene>
    <name evidence="2" type="ORF">DMH04_24275</name>
</gene>
<dbReference type="SUPFAM" id="SSF48452">
    <property type="entry name" value="TPR-like"/>
    <property type="match status" value="1"/>
</dbReference>
<evidence type="ECO:0000313" key="2">
    <source>
        <dbReference type="EMBL" id="RSM82745.1"/>
    </source>
</evidence>
<dbReference type="InterPro" id="IPR011990">
    <property type="entry name" value="TPR-like_helical_dom_sf"/>
</dbReference>
<dbReference type="RefSeq" id="WP_037268353.1">
    <property type="nucleotide sequence ID" value="NZ_QHKI01000021.1"/>
</dbReference>
<dbReference type="OrthoDB" id="3206999at2"/>
<dbReference type="InterPro" id="IPR016024">
    <property type="entry name" value="ARM-type_fold"/>
</dbReference>
<organism evidence="2 3">
    <name type="scientific">Kibdelosporangium aridum</name>
    <dbReference type="NCBI Taxonomy" id="2030"/>
    <lineage>
        <taxon>Bacteria</taxon>
        <taxon>Bacillati</taxon>
        <taxon>Actinomycetota</taxon>
        <taxon>Actinomycetes</taxon>
        <taxon>Pseudonocardiales</taxon>
        <taxon>Pseudonocardiaceae</taxon>
        <taxon>Kibdelosporangium</taxon>
    </lineage>
</organism>
<proteinExistence type="predicted"/>
<accession>A0A428Z6F7</accession>
<dbReference type="Pfam" id="PF12770">
    <property type="entry name" value="CHAT"/>
    <property type="match status" value="1"/>
</dbReference>
<comment type="caution">
    <text evidence="2">The sequence shown here is derived from an EMBL/GenBank/DDBJ whole genome shotgun (WGS) entry which is preliminary data.</text>
</comment>
<dbReference type="EMBL" id="QHKI01000021">
    <property type="protein sequence ID" value="RSM82745.1"/>
    <property type="molecule type" value="Genomic_DNA"/>
</dbReference>
<sequence length="1284" mass="139609">MLRLRRADRAHNRALQSLAQYTTTADPEQLNHALSHMRQAVGLLQPGDPPLAEYLSALGDVLSMRFDRLGEPADIEESVATHRRAIEAVEPGTVAWAQAHLGLGTALYNTFRFRGRPEIWDEAIRCYRAAMTAPGGDADIRASAAANLGSALVMAPDHADRAGHQQEALTWLSTLVEGTSPDHPNHLIRVAKFAALLAMRLDLPDREERLEPLLAQLRERLPTADPHVRKEVELMLGGVLTGGSTSVFRQPTAAELIEMFRAQVAALPTRHALRPGHLSQMALAMAVTAEATGKVDLLDEVITTLRQALRTIPADLPDRPVLQSTLGSTLGRRLQHTGRVKDLPELIDVLRAALEGLPADHPDRGPYRAQLGNALRFQYQVQPRDDLLETVLDTFRAAERETPPDHQGRGMVLTNLGGALVFTFERRGHRELLDEAVAVHREAVRVTPESHQDAALYMTSLGEALNLRFERQGRLEDLDEAIRYLRRAVELTTTDHAQRGLRLSALGMALMRRANHVGDTDALAEATELLRLSATISAAGQLGGAGVRKNLALALMQGAPGLGDPVELLRGALAMAGDGPNRADYLSTLGMALLLNVNAALAAKHESALSEALRDVDDTALLDEHVMGDLARRIGSLPERGLPPEAADDLDEAVDMLRQAVIAGPADHAEFSYWQASLGMGLQLRGQLTGDSEDLREAVDSMTAALQGISEDSPRRAYVLTHLAYAHAHLAEAEAEDNVARAHRRAGIATWRQAATTPTASAHWRAEAARNWGREAADIGDFADAVEGFTTAVGLLDLVAWRGLSREDQERLLADFQGVAGAAAACAIQAGMPERAVELLEQGRGVLLAQALDMRAEHEDLEAHAPDLAEQLADTIEALAADSVWTGQQPADVDRRHRLGRALDDAVAKIRELDGFEDFLRPPRFSRLVAAADGGPVVVVNVSRYRCDALVIETGGVGVVPLPDLTEDDVTIRAIGFDSAIAVLNAKADDDLTATLRARQTVTETLRWMWDTITGPVLEAFSELPQRLWWCPTGRTAFLPLHASGDHSTRRKPKPDTVIDRVASSYTPTVRALAQQRRRTLSAAPADARPLVVAMPNTPGFDYLPGAAQEAVDYRERFPRARSLVEDTATRDAVIGLLDVSPWVHFACHAVQAPGTELRAWLVLADQPLTARDLAAQHLADHTDLAFLSSCETARGDEELADEMITVAAAVQLAGYRHVIASQWTLTDFTATDFGNDVYGQLTDADGRIDTQDTALAVHHAVHRLRERHPFAPLIWAPYTHTGP</sequence>
<feature type="domain" description="CHAT" evidence="1">
    <location>
        <begin position="1004"/>
        <end position="1283"/>
    </location>
</feature>
<name>A0A428Z6F7_KIBAR</name>
<dbReference type="InterPro" id="IPR024983">
    <property type="entry name" value="CHAT_dom"/>
</dbReference>
<evidence type="ECO:0000259" key="1">
    <source>
        <dbReference type="Pfam" id="PF12770"/>
    </source>
</evidence>
<dbReference type="Proteomes" id="UP000287547">
    <property type="component" value="Unassembled WGS sequence"/>
</dbReference>
<dbReference type="SUPFAM" id="SSF48371">
    <property type="entry name" value="ARM repeat"/>
    <property type="match status" value="1"/>
</dbReference>
<protein>
    <submittedName>
        <fullName evidence="2">CHAT domain-containing protein</fullName>
    </submittedName>
</protein>
<dbReference type="Gene3D" id="1.25.40.10">
    <property type="entry name" value="Tetratricopeptide repeat domain"/>
    <property type="match status" value="2"/>
</dbReference>
<evidence type="ECO:0000313" key="3">
    <source>
        <dbReference type="Proteomes" id="UP000287547"/>
    </source>
</evidence>